<accession>A0ABW3AAF5</accession>
<feature type="compositionally biased region" description="Polar residues" evidence="1">
    <location>
        <begin position="30"/>
        <end position="39"/>
    </location>
</feature>
<proteinExistence type="predicted"/>
<evidence type="ECO:0000313" key="3">
    <source>
        <dbReference type="Proteomes" id="UP001597053"/>
    </source>
</evidence>
<dbReference type="Proteomes" id="UP001597053">
    <property type="component" value="Unassembled WGS sequence"/>
</dbReference>
<name>A0ABW3AAF5_9ACTN</name>
<gene>
    <name evidence="2" type="ORF">ACFQZ8_28470</name>
</gene>
<feature type="non-terminal residue" evidence="2">
    <location>
        <position position="60"/>
    </location>
</feature>
<sequence length="60" mass="6311">MRSGTGRDVPGRGRRVGPDVVAAKARWQAPSLSRQQARSSWDVDPPLGGGGGDVGTVLRR</sequence>
<feature type="region of interest" description="Disordered" evidence="1">
    <location>
        <begin position="1"/>
        <end position="60"/>
    </location>
</feature>
<organism evidence="2 3">
    <name type="scientific">Micromonospora azadirachtae</name>
    <dbReference type="NCBI Taxonomy" id="1970735"/>
    <lineage>
        <taxon>Bacteria</taxon>
        <taxon>Bacillati</taxon>
        <taxon>Actinomycetota</taxon>
        <taxon>Actinomycetes</taxon>
        <taxon>Micromonosporales</taxon>
        <taxon>Micromonosporaceae</taxon>
        <taxon>Micromonospora</taxon>
    </lineage>
</organism>
<protein>
    <submittedName>
        <fullName evidence="2">Uncharacterized protein</fullName>
    </submittedName>
</protein>
<dbReference type="EMBL" id="JBHTHM010002309">
    <property type="protein sequence ID" value="MFD0787860.1"/>
    <property type="molecule type" value="Genomic_DNA"/>
</dbReference>
<reference evidence="3" key="1">
    <citation type="journal article" date="2019" name="Int. J. Syst. Evol. Microbiol.">
        <title>The Global Catalogue of Microorganisms (GCM) 10K type strain sequencing project: providing services to taxonomists for standard genome sequencing and annotation.</title>
        <authorList>
            <consortium name="The Broad Institute Genomics Platform"/>
            <consortium name="The Broad Institute Genome Sequencing Center for Infectious Disease"/>
            <person name="Wu L."/>
            <person name="Ma J."/>
        </authorList>
    </citation>
    <scope>NUCLEOTIDE SEQUENCE [LARGE SCALE GENOMIC DNA]</scope>
    <source>
        <strain evidence="3">JCM 32148</strain>
    </source>
</reference>
<evidence type="ECO:0000313" key="2">
    <source>
        <dbReference type="EMBL" id="MFD0787860.1"/>
    </source>
</evidence>
<evidence type="ECO:0000256" key="1">
    <source>
        <dbReference type="SAM" id="MobiDB-lite"/>
    </source>
</evidence>
<keyword evidence="3" id="KW-1185">Reference proteome</keyword>
<comment type="caution">
    <text evidence="2">The sequence shown here is derived from an EMBL/GenBank/DDBJ whole genome shotgun (WGS) entry which is preliminary data.</text>
</comment>